<evidence type="ECO:0000313" key="1">
    <source>
        <dbReference type="EMBL" id="CAA6802124.1"/>
    </source>
</evidence>
<dbReference type="AlphaFoldDB" id="A0A6S6SAJ2"/>
<dbReference type="EMBL" id="CACVAV010000035">
    <property type="protein sequence ID" value="CAA6802124.1"/>
    <property type="molecule type" value="Genomic_DNA"/>
</dbReference>
<gene>
    <name evidence="1" type="ORF">HELGO_WM71082</name>
</gene>
<protein>
    <submittedName>
        <fullName evidence="1">Uncharacterized protein</fullName>
    </submittedName>
</protein>
<accession>A0A6S6SAJ2</accession>
<proteinExistence type="predicted"/>
<name>A0A6S6SAJ2_9GAMM</name>
<sequence length="125" mass="14451">MLLCELRLFWGVSLCWLSSNRLTCAPWWLLVDAFALPWIDHQTERKRYFLELVTSARLRVVTPYREPSGSTFLLKGLQLARIPLPVLSGKLALCFGFKRWHSALLRSLSCQPPYSAVTIEKKRES</sequence>
<organism evidence="1">
    <name type="scientific">uncultured Thiotrichaceae bacterium</name>
    <dbReference type="NCBI Taxonomy" id="298394"/>
    <lineage>
        <taxon>Bacteria</taxon>
        <taxon>Pseudomonadati</taxon>
        <taxon>Pseudomonadota</taxon>
        <taxon>Gammaproteobacteria</taxon>
        <taxon>Thiotrichales</taxon>
        <taxon>Thiotrichaceae</taxon>
        <taxon>environmental samples</taxon>
    </lineage>
</organism>
<reference evidence="1" key="1">
    <citation type="submission" date="2020-01" db="EMBL/GenBank/DDBJ databases">
        <authorList>
            <person name="Meier V. D."/>
            <person name="Meier V D."/>
        </authorList>
    </citation>
    <scope>NUCLEOTIDE SEQUENCE</scope>
    <source>
        <strain evidence="1">HLG_WM_MAG_08</strain>
    </source>
</reference>